<feature type="compositionally biased region" description="Basic and acidic residues" evidence="1">
    <location>
        <begin position="1"/>
        <end position="10"/>
    </location>
</feature>
<protein>
    <submittedName>
        <fullName evidence="2">Uncharacterized protein</fullName>
    </submittedName>
</protein>
<feature type="region of interest" description="Disordered" evidence="1">
    <location>
        <begin position="59"/>
        <end position="90"/>
    </location>
</feature>
<feature type="compositionally biased region" description="Basic and acidic residues" evidence="1">
    <location>
        <begin position="63"/>
        <end position="78"/>
    </location>
</feature>
<keyword evidence="3" id="KW-1185">Reference proteome</keyword>
<organism evidence="2 3">
    <name type="scientific">Anabarilius grahami</name>
    <name type="common">Kanglang fish</name>
    <name type="synonym">Barilius grahami</name>
    <dbReference type="NCBI Taxonomy" id="495550"/>
    <lineage>
        <taxon>Eukaryota</taxon>
        <taxon>Metazoa</taxon>
        <taxon>Chordata</taxon>
        <taxon>Craniata</taxon>
        <taxon>Vertebrata</taxon>
        <taxon>Euteleostomi</taxon>
        <taxon>Actinopterygii</taxon>
        <taxon>Neopterygii</taxon>
        <taxon>Teleostei</taxon>
        <taxon>Ostariophysi</taxon>
        <taxon>Cypriniformes</taxon>
        <taxon>Xenocyprididae</taxon>
        <taxon>Xenocypridinae</taxon>
        <taxon>Xenocypridinae incertae sedis</taxon>
        <taxon>Anabarilius</taxon>
    </lineage>
</organism>
<sequence>PIMRQTDRNSPDAPETGTFTISLYKERDPPRRPPPTHVHLCCRSNCSARSISRLRIQTSGVNRDNRREESTRRVERYENNMQGGVMSKGR</sequence>
<feature type="non-terminal residue" evidence="2">
    <location>
        <position position="1"/>
    </location>
</feature>
<evidence type="ECO:0000313" key="2">
    <source>
        <dbReference type="EMBL" id="ROJ35253.1"/>
    </source>
</evidence>
<evidence type="ECO:0000256" key="1">
    <source>
        <dbReference type="SAM" id="MobiDB-lite"/>
    </source>
</evidence>
<dbReference type="Proteomes" id="UP000281406">
    <property type="component" value="Unassembled WGS sequence"/>
</dbReference>
<dbReference type="AlphaFoldDB" id="A0A3N0XT93"/>
<accession>A0A3N0XT93</accession>
<evidence type="ECO:0000313" key="3">
    <source>
        <dbReference type="Proteomes" id="UP000281406"/>
    </source>
</evidence>
<dbReference type="EMBL" id="RJVU01061481">
    <property type="protein sequence ID" value="ROJ35253.1"/>
    <property type="molecule type" value="Genomic_DNA"/>
</dbReference>
<proteinExistence type="predicted"/>
<name>A0A3N0XT93_ANAGA</name>
<comment type="caution">
    <text evidence="2">The sequence shown here is derived from an EMBL/GenBank/DDBJ whole genome shotgun (WGS) entry which is preliminary data.</text>
</comment>
<feature type="region of interest" description="Disordered" evidence="1">
    <location>
        <begin position="1"/>
        <end position="36"/>
    </location>
</feature>
<gene>
    <name evidence="2" type="ORF">DPX16_2767</name>
</gene>
<reference evidence="2 3" key="1">
    <citation type="submission" date="2018-10" db="EMBL/GenBank/DDBJ databases">
        <title>Genome assembly for a Yunnan-Guizhou Plateau 3E fish, Anabarilius grahami (Regan), and its evolutionary and genetic applications.</title>
        <authorList>
            <person name="Jiang W."/>
        </authorList>
    </citation>
    <scope>NUCLEOTIDE SEQUENCE [LARGE SCALE GENOMIC DNA]</scope>
    <source>
        <strain evidence="2">AG-KIZ</strain>
        <tissue evidence="2">Muscle</tissue>
    </source>
</reference>